<dbReference type="InterPro" id="IPR023214">
    <property type="entry name" value="HAD_sf"/>
</dbReference>
<comment type="caution">
    <text evidence="1">The sequence shown here is derived from an EMBL/GenBank/DDBJ whole genome shotgun (WGS) entry which is preliminary data.</text>
</comment>
<accession>W2CTP3</accession>
<protein>
    <recommendedName>
        <fullName evidence="3">Hydrolase</fullName>
    </recommendedName>
</protein>
<evidence type="ECO:0000313" key="1">
    <source>
        <dbReference type="EMBL" id="ETK10535.1"/>
    </source>
</evidence>
<dbReference type="PATRIC" id="fig|1411021.3.peg.381"/>
<evidence type="ECO:0000313" key="2">
    <source>
        <dbReference type="Proteomes" id="UP000018874"/>
    </source>
</evidence>
<dbReference type="Proteomes" id="UP000018874">
    <property type="component" value="Unassembled WGS sequence"/>
</dbReference>
<dbReference type="Pfam" id="PF13344">
    <property type="entry name" value="Hydrolase_6"/>
    <property type="match status" value="1"/>
</dbReference>
<dbReference type="EMBL" id="AYYD01000693">
    <property type="protein sequence ID" value="ETK10535.1"/>
    <property type="molecule type" value="Genomic_DNA"/>
</dbReference>
<reference evidence="1 2" key="1">
    <citation type="submission" date="2013-11" db="EMBL/GenBank/DDBJ databases">
        <title>Single cell genomics of uncultured Tannerella BU063 (oral taxon 286).</title>
        <authorList>
            <person name="Beall C.J."/>
            <person name="Campbell A.G."/>
            <person name="Griffen A.L."/>
            <person name="Podar M."/>
            <person name="Leys E.J."/>
        </authorList>
    </citation>
    <scope>NUCLEOTIDE SEQUENCE [LARGE SCALE GENOMIC DNA]</scope>
    <source>
        <strain evidence="1">Cell 6/7/9</strain>
    </source>
</reference>
<organism evidence="1 2">
    <name type="scientific">Tannerella sp. oral taxon BU063 isolate Cell 6/7/9</name>
    <dbReference type="NCBI Taxonomy" id="1411021"/>
    <lineage>
        <taxon>Bacteria</taxon>
        <taxon>Pseudomonadati</taxon>
        <taxon>Bacteroidota</taxon>
        <taxon>Bacteroidia</taxon>
        <taxon>Bacteroidales</taxon>
        <taxon>Tannerellaceae</taxon>
        <taxon>Tannerella</taxon>
    </lineage>
</organism>
<name>W2CTP3_9BACT</name>
<dbReference type="AlphaFoldDB" id="W2CTP3"/>
<dbReference type="InterPro" id="IPR006357">
    <property type="entry name" value="HAD-SF_hydro_IIA"/>
</dbReference>
<gene>
    <name evidence="1" type="ORF">T231_04365</name>
</gene>
<sequence length="152" mass="17106">MIIAVDFDGTIHDGQWPRIGEAMPGAREAINALRAEGHYIIIWTCREGRQQTEMVNWLLEKGIGFDRINDHQPDQVVAYGSDARKVYAHCYVDDKNVGGMLPWKDIAAWIRRQEEAYRAAASTEAGKFGRGNLRMPANLAGYPCRGELHSPH</sequence>
<dbReference type="Gene3D" id="3.40.50.1000">
    <property type="entry name" value="HAD superfamily/HAD-like"/>
    <property type="match status" value="1"/>
</dbReference>
<dbReference type="SUPFAM" id="SSF56784">
    <property type="entry name" value="HAD-like"/>
    <property type="match status" value="1"/>
</dbReference>
<keyword evidence="2" id="KW-1185">Reference proteome</keyword>
<proteinExistence type="predicted"/>
<evidence type="ECO:0008006" key="3">
    <source>
        <dbReference type="Google" id="ProtNLM"/>
    </source>
</evidence>
<dbReference type="InterPro" id="IPR036412">
    <property type="entry name" value="HAD-like_sf"/>
</dbReference>